<dbReference type="Proteomes" id="UP000254620">
    <property type="component" value="Unassembled WGS sequence"/>
</dbReference>
<dbReference type="RefSeq" id="WP_374188658.1">
    <property type="nucleotide sequence ID" value="NZ_UFSW01000002.1"/>
</dbReference>
<feature type="transmembrane region" description="Helical" evidence="2">
    <location>
        <begin position="37"/>
        <end position="55"/>
    </location>
</feature>
<keyword evidence="2" id="KW-0472">Membrane</keyword>
<name>A0A380Z1G0_AVIPA</name>
<accession>A0A380Z1G0</accession>
<evidence type="ECO:0000313" key="3">
    <source>
        <dbReference type="EMBL" id="SUV40801.1"/>
    </source>
</evidence>
<dbReference type="EMBL" id="UFSW01000002">
    <property type="protein sequence ID" value="SUV40801.1"/>
    <property type="molecule type" value="Genomic_DNA"/>
</dbReference>
<organism evidence="3 4">
    <name type="scientific">Avibacterium paragallinarum</name>
    <name type="common">Haemophilus gallinarum</name>
    <dbReference type="NCBI Taxonomy" id="728"/>
    <lineage>
        <taxon>Bacteria</taxon>
        <taxon>Pseudomonadati</taxon>
        <taxon>Pseudomonadota</taxon>
        <taxon>Gammaproteobacteria</taxon>
        <taxon>Pasteurellales</taxon>
        <taxon>Pasteurellaceae</taxon>
        <taxon>Avibacterium</taxon>
    </lineage>
</organism>
<feature type="coiled-coil region" evidence="1">
    <location>
        <begin position="71"/>
        <end position="98"/>
    </location>
</feature>
<sequence>MSPFAGVEIGTVMGKVKMNVFMMARILNYIVPFIRKYSSLLWLCVILGLCGWVWYQSQRISSLSAKNQMQAQTIQQLNHNLAERTKQLEDERKTTQKQTALEQVQREKADEDIRVIYKRIKGQDCSREPLPDDVIKRLQHKN</sequence>
<keyword evidence="1" id="KW-0175">Coiled coil</keyword>
<evidence type="ECO:0000313" key="4">
    <source>
        <dbReference type="Proteomes" id="UP000254620"/>
    </source>
</evidence>
<protein>
    <submittedName>
        <fullName evidence="3">Protein of uncharacterized function (DUF2570)</fullName>
    </submittedName>
</protein>
<keyword evidence="2" id="KW-1133">Transmembrane helix</keyword>
<dbReference type="InterPro" id="IPR022538">
    <property type="entry name" value="DUF2570"/>
</dbReference>
<gene>
    <name evidence="3" type="ORF">NCTC10926_02859</name>
</gene>
<dbReference type="Pfam" id="PF10828">
    <property type="entry name" value="DUF2570"/>
    <property type="match status" value="1"/>
</dbReference>
<dbReference type="AlphaFoldDB" id="A0A380Z1G0"/>
<proteinExistence type="predicted"/>
<evidence type="ECO:0000256" key="2">
    <source>
        <dbReference type="SAM" id="Phobius"/>
    </source>
</evidence>
<evidence type="ECO:0000256" key="1">
    <source>
        <dbReference type="SAM" id="Coils"/>
    </source>
</evidence>
<reference evidence="3 4" key="1">
    <citation type="submission" date="2018-06" db="EMBL/GenBank/DDBJ databases">
        <authorList>
            <consortium name="Pathogen Informatics"/>
            <person name="Doyle S."/>
        </authorList>
    </citation>
    <scope>NUCLEOTIDE SEQUENCE [LARGE SCALE GENOMIC DNA]</scope>
    <source>
        <strain evidence="3 4">NCTC10926</strain>
    </source>
</reference>
<keyword evidence="2" id="KW-0812">Transmembrane</keyword>